<reference evidence="4" key="1">
    <citation type="submission" date="2021-02" db="EMBL/GenBank/DDBJ databases">
        <authorList>
            <person name="Nowell W R."/>
        </authorList>
    </citation>
    <scope>NUCLEOTIDE SEQUENCE</scope>
</reference>
<dbReference type="InterPro" id="IPR001202">
    <property type="entry name" value="WW_dom"/>
</dbReference>
<evidence type="ECO:0000256" key="2">
    <source>
        <dbReference type="ARBA" id="ARBA00022801"/>
    </source>
</evidence>
<evidence type="ECO:0000256" key="1">
    <source>
        <dbReference type="ARBA" id="ARBA00008552"/>
    </source>
</evidence>
<gene>
    <name evidence="4" type="ORF">KIK155_LOCUS1633</name>
</gene>
<dbReference type="PANTHER" id="PTHR48153:SF4">
    <property type="entry name" value="UBIQUITIN CARBOXYL-TERMINAL HYDROLASE MUG105"/>
    <property type="match status" value="1"/>
</dbReference>
<feature type="domain" description="WW" evidence="3">
    <location>
        <begin position="277"/>
        <end position="310"/>
    </location>
</feature>
<protein>
    <recommendedName>
        <fullName evidence="3">WW domain-containing protein</fullName>
    </recommendedName>
</protein>
<dbReference type="GO" id="GO:0071567">
    <property type="term" value="F:deUFMylase activity"/>
    <property type="evidence" value="ECO:0007669"/>
    <property type="project" value="UniProtKB-ARBA"/>
</dbReference>
<comment type="caution">
    <text evidence="4">The sequence shown here is derived from an EMBL/GenBank/DDBJ whole genome shotgun (WGS) entry which is preliminary data.</text>
</comment>
<dbReference type="PANTHER" id="PTHR48153">
    <property type="entry name" value="UFM1-SPECIFIC PROTEASE 2"/>
    <property type="match status" value="1"/>
</dbReference>
<comment type="similarity">
    <text evidence="1">Belongs to the peptidase C78 family.</text>
</comment>
<dbReference type="AlphaFoldDB" id="A0A817UD80"/>
<dbReference type="InterPro" id="IPR013087">
    <property type="entry name" value="Znf_C2H2_type"/>
</dbReference>
<evidence type="ECO:0000259" key="3">
    <source>
        <dbReference type="PROSITE" id="PS50020"/>
    </source>
</evidence>
<dbReference type="PROSITE" id="PS00028">
    <property type="entry name" value="ZINC_FINGER_C2H2_1"/>
    <property type="match status" value="1"/>
</dbReference>
<evidence type="ECO:0000313" key="5">
    <source>
        <dbReference type="Proteomes" id="UP000663865"/>
    </source>
</evidence>
<dbReference type="PROSITE" id="PS50020">
    <property type="entry name" value="WW_DOMAIN_2"/>
    <property type="match status" value="1"/>
</dbReference>
<dbReference type="Pfam" id="PF07910">
    <property type="entry name" value="Peptidase_C78"/>
    <property type="match status" value="1"/>
</dbReference>
<sequence>MECVKCSVCHRKFDDTTLLSLHHEYEICFDINSSSLPEANFSCPLCNKRCYDPLVLQIHVNEVHDQVPVQISESQPPPPTAAATSDSLYAQDLERRERMKRQYEQQATSEVCVEQWQEDEDAHIARMLQEEENAQSFEEFQNRHGGSTRTFAERARWNLDKIYKNKSISQAKYEEYKMKLDEMIAQPIETTESRSTDIIPMISKLPMGNILDRRLCRPGCDHISATWLDQGWACGYKNFQMLLSSLRSDPQYSMHLFGHDVSNQVNRDIPSVSFLQKLIEKAWTAGFDSDGRQQFNNHLVNSTKWIGPTEIMACLGHLNIKTELFDFHQPKNIEKSIAYKYLFEWVRKYFQQQQQQQQQENKNNNIIHPLYLQHEGHSRTIIGYEQFRDGNIRLLIFDPSTPKYKVEKFCKNPYSEAYIFRRNLHSFQKPVYQILAVRGLIQSDEREASKRVRSIKVPLPSAR</sequence>
<proteinExistence type="inferred from homology"/>
<dbReference type="InterPro" id="IPR012462">
    <property type="entry name" value="UFSP1/2_DUB_cat"/>
</dbReference>
<keyword evidence="2" id="KW-0378">Hydrolase</keyword>
<dbReference type="Proteomes" id="UP000663865">
    <property type="component" value="Unassembled WGS sequence"/>
</dbReference>
<dbReference type="Gene3D" id="3.90.70.130">
    <property type="match status" value="1"/>
</dbReference>
<accession>A0A817UD80</accession>
<dbReference type="EMBL" id="CAJNYV010000040">
    <property type="protein sequence ID" value="CAF3331089.1"/>
    <property type="molecule type" value="Genomic_DNA"/>
</dbReference>
<dbReference type="SMART" id="SM00355">
    <property type="entry name" value="ZnF_C2H2"/>
    <property type="match status" value="2"/>
</dbReference>
<organism evidence="4 5">
    <name type="scientific">Rotaria socialis</name>
    <dbReference type="NCBI Taxonomy" id="392032"/>
    <lineage>
        <taxon>Eukaryota</taxon>
        <taxon>Metazoa</taxon>
        <taxon>Spiralia</taxon>
        <taxon>Gnathifera</taxon>
        <taxon>Rotifera</taxon>
        <taxon>Eurotatoria</taxon>
        <taxon>Bdelloidea</taxon>
        <taxon>Philodinida</taxon>
        <taxon>Philodinidae</taxon>
        <taxon>Rotaria</taxon>
    </lineage>
</organism>
<name>A0A817UD80_9BILA</name>
<evidence type="ECO:0000313" key="4">
    <source>
        <dbReference type="EMBL" id="CAF3331089.1"/>
    </source>
</evidence>